<evidence type="ECO:0000256" key="3">
    <source>
        <dbReference type="ARBA" id="ARBA00022801"/>
    </source>
</evidence>
<dbReference type="GO" id="GO:0006508">
    <property type="term" value="P:proteolysis"/>
    <property type="evidence" value="ECO:0007669"/>
    <property type="project" value="UniProtKB-KW"/>
</dbReference>
<feature type="domain" description="Peptidase S1" evidence="7">
    <location>
        <begin position="24"/>
        <end position="159"/>
    </location>
</feature>
<organism evidence="8 9">
    <name type="scientific">Operophtera brumata</name>
    <name type="common">Winter moth</name>
    <name type="synonym">Phalaena brumata</name>
    <dbReference type="NCBI Taxonomy" id="104452"/>
    <lineage>
        <taxon>Eukaryota</taxon>
        <taxon>Metazoa</taxon>
        <taxon>Ecdysozoa</taxon>
        <taxon>Arthropoda</taxon>
        <taxon>Hexapoda</taxon>
        <taxon>Insecta</taxon>
        <taxon>Pterygota</taxon>
        <taxon>Neoptera</taxon>
        <taxon>Endopterygota</taxon>
        <taxon>Lepidoptera</taxon>
        <taxon>Glossata</taxon>
        <taxon>Ditrysia</taxon>
        <taxon>Geometroidea</taxon>
        <taxon>Geometridae</taxon>
        <taxon>Larentiinae</taxon>
        <taxon>Operophtera</taxon>
    </lineage>
</organism>
<keyword evidence="4" id="KW-0720">Serine protease</keyword>
<evidence type="ECO:0000313" key="8">
    <source>
        <dbReference type="EMBL" id="KOB74132.1"/>
    </source>
</evidence>
<proteinExistence type="inferred from homology"/>
<feature type="chain" id="PRO_5005573313" description="Peptidase S1 domain-containing protein" evidence="6">
    <location>
        <begin position="19"/>
        <end position="159"/>
    </location>
</feature>
<dbReference type="SMART" id="SM00020">
    <property type="entry name" value="Tryp_SPc"/>
    <property type="match status" value="1"/>
</dbReference>
<keyword evidence="6" id="KW-0732">Signal</keyword>
<keyword evidence="3" id="KW-0378">Hydrolase</keyword>
<reference evidence="8 9" key="1">
    <citation type="journal article" date="2015" name="Genome Biol. Evol.">
        <title>The genome of winter moth (Operophtera brumata) provides a genomic perspective on sexual dimorphism and phenology.</title>
        <authorList>
            <person name="Derks M.F."/>
            <person name="Smit S."/>
            <person name="Salis L."/>
            <person name="Schijlen E."/>
            <person name="Bossers A."/>
            <person name="Mateman C."/>
            <person name="Pijl A.S."/>
            <person name="de Ridder D."/>
            <person name="Groenen M.A."/>
            <person name="Visser M.E."/>
            <person name="Megens H.J."/>
        </authorList>
    </citation>
    <scope>NUCLEOTIDE SEQUENCE [LARGE SCALE GENOMIC DNA]</scope>
    <source>
        <strain evidence="8">WM2013NL</strain>
        <tissue evidence="8">Head and thorax</tissue>
    </source>
</reference>
<evidence type="ECO:0000256" key="1">
    <source>
        <dbReference type="ARBA" id="ARBA00007664"/>
    </source>
</evidence>
<dbReference type="InterPro" id="IPR050430">
    <property type="entry name" value="Peptidase_S1"/>
</dbReference>
<keyword evidence="2" id="KW-0645">Protease</keyword>
<evidence type="ECO:0000313" key="9">
    <source>
        <dbReference type="Proteomes" id="UP000037510"/>
    </source>
</evidence>
<evidence type="ECO:0000259" key="7">
    <source>
        <dbReference type="PROSITE" id="PS50240"/>
    </source>
</evidence>
<dbReference type="STRING" id="104452.A0A0L7LF91"/>
<dbReference type="PROSITE" id="PS50240">
    <property type="entry name" value="TRYPSIN_DOM"/>
    <property type="match status" value="1"/>
</dbReference>
<dbReference type="AlphaFoldDB" id="A0A0L7LF91"/>
<dbReference type="Pfam" id="PF00089">
    <property type="entry name" value="Trypsin"/>
    <property type="match status" value="1"/>
</dbReference>
<evidence type="ECO:0000256" key="2">
    <source>
        <dbReference type="ARBA" id="ARBA00022670"/>
    </source>
</evidence>
<keyword evidence="5" id="KW-1015">Disulfide bond</keyword>
<dbReference type="EMBL" id="JTDY01001347">
    <property type="protein sequence ID" value="KOB74132.1"/>
    <property type="molecule type" value="Genomic_DNA"/>
</dbReference>
<sequence>MLKPTCVVLLGLFASARAAMEGFVAGGQYAKIANQAHSVFLDVLQHVSKEESWMCGSSILNQQLLLTAGHCCHGCSYASRIKIHVGSANRELGDIHDFHDFVIHENFNRQSLVNDICLVKVRTPLTLRSNAVTRVALNRYPPYGETATVAGWGVIDVSN</sequence>
<comment type="caution">
    <text evidence="8">The sequence shown here is derived from an EMBL/GenBank/DDBJ whole genome shotgun (WGS) entry which is preliminary data.</text>
</comment>
<name>A0A0L7LF91_OPEBR</name>
<dbReference type="SUPFAM" id="SSF50494">
    <property type="entry name" value="Trypsin-like serine proteases"/>
    <property type="match status" value="1"/>
</dbReference>
<dbReference type="PROSITE" id="PS00134">
    <property type="entry name" value="TRYPSIN_HIS"/>
    <property type="match status" value="1"/>
</dbReference>
<dbReference type="InterPro" id="IPR009003">
    <property type="entry name" value="Peptidase_S1_PA"/>
</dbReference>
<comment type="similarity">
    <text evidence="1">Belongs to the peptidase S1 family.</text>
</comment>
<evidence type="ECO:0000256" key="5">
    <source>
        <dbReference type="ARBA" id="ARBA00023157"/>
    </source>
</evidence>
<protein>
    <recommendedName>
        <fullName evidence="7">Peptidase S1 domain-containing protein</fullName>
    </recommendedName>
</protein>
<dbReference type="GO" id="GO:0004252">
    <property type="term" value="F:serine-type endopeptidase activity"/>
    <property type="evidence" value="ECO:0007669"/>
    <property type="project" value="InterPro"/>
</dbReference>
<evidence type="ECO:0000256" key="4">
    <source>
        <dbReference type="ARBA" id="ARBA00022825"/>
    </source>
</evidence>
<dbReference type="InterPro" id="IPR001254">
    <property type="entry name" value="Trypsin_dom"/>
</dbReference>
<accession>A0A0L7LF91</accession>
<dbReference type="PANTHER" id="PTHR24276:SF98">
    <property type="entry name" value="FI18310P1-RELATED"/>
    <property type="match status" value="1"/>
</dbReference>
<dbReference type="InterPro" id="IPR018114">
    <property type="entry name" value="TRYPSIN_HIS"/>
</dbReference>
<dbReference type="Proteomes" id="UP000037510">
    <property type="component" value="Unassembled WGS sequence"/>
</dbReference>
<dbReference type="PANTHER" id="PTHR24276">
    <property type="entry name" value="POLYSERASE-RELATED"/>
    <property type="match status" value="1"/>
</dbReference>
<evidence type="ECO:0000256" key="6">
    <source>
        <dbReference type="SAM" id="SignalP"/>
    </source>
</evidence>
<dbReference type="InterPro" id="IPR001314">
    <property type="entry name" value="Peptidase_S1A"/>
</dbReference>
<dbReference type="Gene3D" id="2.40.10.10">
    <property type="entry name" value="Trypsin-like serine proteases"/>
    <property type="match status" value="2"/>
</dbReference>
<dbReference type="InterPro" id="IPR043504">
    <property type="entry name" value="Peptidase_S1_PA_chymotrypsin"/>
</dbReference>
<feature type="signal peptide" evidence="6">
    <location>
        <begin position="1"/>
        <end position="18"/>
    </location>
</feature>
<gene>
    <name evidence="8" type="ORF">OBRU01_02159</name>
</gene>
<dbReference type="PRINTS" id="PR00722">
    <property type="entry name" value="CHYMOTRYPSIN"/>
</dbReference>
<keyword evidence="9" id="KW-1185">Reference proteome</keyword>